<evidence type="ECO:0000313" key="2">
    <source>
        <dbReference type="EMBL" id="MFK4754108.1"/>
    </source>
</evidence>
<dbReference type="Proteomes" id="UP001620597">
    <property type="component" value="Unassembled WGS sequence"/>
</dbReference>
<proteinExistence type="predicted"/>
<evidence type="ECO:0000256" key="1">
    <source>
        <dbReference type="SAM" id="Coils"/>
    </source>
</evidence>
<gene>
    <name evidence="2" type="ORF">WG929_16975</name>
</gene>
<organism evidence="2 3">
    <name type="scientific">Oceanobacter antarcticus</name>
    <dbReference type="NCBI Taxonomy" id="3133425"/>
    <lineage>
        <taxon>Bacteria</taxon>
        <taxon>Pseudomonadati</taxon>
        <taxon>Pseudomonadota</taxon>
        <taxon>Gammaproteobacteria</taxon>
        <taxon>Oceanospirillales</taxon>
        <taxon>Oceanospirillaceae</taxon>
        <taxon>Oceanobacter</taxon>
    </lineage>
</organism>
<keyword evidence="1" id="KW-0175">Coiled coil</keyword>
<protein>
    <submittedName>
        <fullName evidence="2">Uncharacterized protein</fullName>
    </submittedName>
</protein>
<dbReference type="SUPFAM" id="SSF46966">
    <property type="entry name" value="Spectrin repeat"/>
    <property type="match status" value="1"/>
</dbReference>
<dbReference type="EMBL" id="JBBKTX010000024">
    <property type="protein sequence ID" value="MFK4754108.1"/>
    <property type="molecule type" value="Genomic_DNA"/>
</dbReference>
<keyword evidence="3" id="KW-1185">Reference proteome</keyword>
<feature type="coiled-coil region" evidence="1">
    <location>
        <begin position="5"/>
        <end position="32"/>
    </location>
</feature>
<sequence>MSENKQELQRKIESLEARLAELKTRLASIESDEQHEAIDHLDQYLQEVDHEYDDLRAFWPVVVKELRSLFDRH</sequence>
<accession>A0ABW8NM95</accession>
<name>A0ABW8NM95_9GAMM</name>
<dbReference type="RefSeq" id="WP_416207061.1">
    <property type="nucleotide sequence ID" value="NZ_JBBKTX010000024.1"/>
</dbReference>
<reference evidence="2 3" key="1">
    <citation type="submission" date="2024-03" db="EMBL/GenBank/DDBJ databases">
        <title>High-quality draft genome sequence of Oceanobacter sp. wDCs-4.</title>
        <authorList>
            <person name="Dong C."/>
        </authorList>
    </citation>
    <scope>NUCLEOTIDE SEQUENCE [LARGE SCALE GENOMIC DNA]</scope>
    <source>
        <strain evidence="3">wDCs-4</strain>
    </source>
</reference>
<comment type="caution">
    <text evidence="2">The sequence shown here is derived from an EMBL/GenBank/DDBJ whole genome shotgun (WGS) entry which is preliminary data.</text>
</comment>
<evidence type="ECO:0000313" key="3">
    <source>
        <dbReference type="Proteomes" id="UP001620597"/>
    </source>
</evidence>